<evidence type="ECO:0000256" key="6">
    <source>
        <dbReference type="ARBA" id="ARBA00022884"/>
    </source>
</evidence>
<dbReference type="EMBL" id="MFAF01000076">
    <property type="protein sequence ID" value="OGD75350.1"/>
    <property type="molecule type" value="Genomic_DNA"/>
</dbReference>
<dbReference type="InterPro" id="IPR000100">
    <property type="entry name" value="RNase_P"/>
</dbReference>
<evidence type="ECO:0000256" key="1">
    <source>
        <dbReference type="ARBA" id="ARBA00002663"/>
    </source>
</evidence>
<dbReference type="GO" id="GO:0030677">
    <property type="term" value="C:ribonuclease P complex"/>
    <property type="evidence" value="ECO:0007669"/>
    <property type="project" value="TreeGrafter"/>
</dbReference>
<evidence type="ECO:0000256" key="7">
    <source>
        <dbReference type="HAMAP-Rule" id="MF_00227"/>
    </source>
</evidence>
<dbReference type="GO" id="GO:0004526">
    <property type="term" value="F:ribonuclease P activity"/>
    <property type="evidence" value="ECO:0007669"/>
    <property type="project" value="UniProtKB-UniRule"/>
</dbReference>
<dbReference type="InterPro" id="IPR020539">
    <property type="entry name" value="RNase_P_CS"/>
</dbReference>
<sequence length="120" mass="13528">MRYTYPRSSRLTSARDFRRLFRSGRRLQSGPLRLVWLAEGVEGVRYTTVAGRKVGNAVVRNRVRRRLRELFRLNRHLIQSPAHLALVAGPGAGELPGGELRLLALELWERAGLLGSEDGP</sequence>
<dbReference type="STRING" id="1817816.A2Y64_06550"/>
<dbReference type="SUPFAM" id="SSF54211">
    <property type="entry name" value="Ribosomal protein S5 domain 2-like"/>
    <property type="match status" value="1"/>
</dbReference>
<comment type="similarity">
    <text evidence="7">Belongs to the RnpA family.</text>
</comment>
<organism evidence="9 10">
    <name type="scientific">Candidatus Coatesbacteria bacterium RBG_13_66_14</name>
    <dbReference type="NCBI Taxonomy" id="1817816"/>
    <lineage>
        <taxon>Bacteria</taxon>
        <taxon>Candidatus Coatesiibacteriota</taxon>
    </lineage>
</organism>
<comment type="catalytic activity">
    <reaction evidence="7">
        <text>Endonucleolytic cleavage of RNA, removing 5'-extranucleotides from tRNA precursor.</text>
        <dbReference type="EC" id="3.1.26.5"/>
    </reaction>
</comment>
<dbReference type="Proteomes" id="UP000177187">
    <property type="component" value="Unassembled WGS sequence"/>
</dbReference>
<evidence type="ECO:0000256" key="8">
    <source>
        <dbReference type="NCBIfam" id="TIGR00188"/>
    </source>
</evidence>
<dbReference type="PANTHER" id="PTHR33992">
    <property type="entry name" value="RIBONUCLEASE P PROTEIN COMPONENT"/>
    <property type="match status" value="1"/>
</dbReference>
<dbReference type="PROSITE" id="PS00648">
    <property type="entry name" value="RIBONUCLEASE_P"/>
    <property type="match status" value="1"/>
</dbReference>
<dbReference type="NCBIfam" id="TIGR00188">
    <property type="entry name" value="rnpA"/>
    <property type="match status" value="1"/>
</dbReference>
<dbReference type="Pfam" id="PF00825">
    <property type="entry name" value="Ribonuclease_P"/>
    <property type="match status" value="1"/>
</dbReference>
<gene>
    <name evidence="7" type="primary">rnpA</name>
    <name evidence="9" type="ORF">A2Y64_06550</name>
</gene>
<reference evidence="9 10" key="1">
    <citation type="journal article" date="2016" name="Nat. Commun.">
        <title>Thousands of microbial genomes shed light on interconnected biogeochemical processes in an aquifer system.</title>
        <authorList>
            <person name="Anantharaman K."/>
            <person name="Brown C.T."/>
            <person name="Hug L.A."/>
            <person name="Sharon I."/>
            <person name="Castelle C.J."/>
            <person name="Probst A.J."/>
            <person name="Thomas B.C."/>
            <person name="Singh A."/>
            <person name="Wilkins M.J."/>
            <person name="Karaoz U."/>
            <person name="Brodie E.L."/>
            <person name="Williams K.H."/>
            <person name="Hubbard S.S."/>
            <person name="Banfield J.F."/>
        </authorList>
    </citation>
    <scope>NUCLEOTIDE SEQUENCE [LARGE SCALE GENOMIC DNA]</scope>
</reference>
<name>A0A1F5F6V9_9BACT</name>
<dbReference type="InterPro" id="IPR014721">
    <property type="entry name" value="Ribsml_uS5_D2-typ_fold_subgr"/>
</dbReference>
<comment type="function">
    <text evidence="1 7">RNaseP catalyzes the removal of the 5'-leader sequence from pre-tRNA to produce the mature 5'-terminus. It can also cleave other RNA substrates such as 4.5S RNA. The protein component plays an auxiliary but essential role in vivo by binding to the 5'-leader sequence and broadening the substrate specificity of the ribozyme.</text>
</comment>
<evidence type="ECO:0000313" key="10">
    <source>
        <dbReference type="Proteomes" id="UP000177187"/>
    </source>
</evidence>
<dbReference type="GO" id="GO:0001682">
    <property type="term" value="P:tRNA 5'-leader removal"/>
    <property type="evidence" value="ECO:0007669"/>
    <property type="project" value="UniProtKB-UniRule"/>
</dbReference>
<evidence type="ECO:0000313" key="9">
    <source>
        <dbReference type="EMBL" id="OGD75350.1"/>
    </source>
</evidence>
<keyword evidence="6 7" id="KW-0694">RNA-binding</keyword>
<comment type="caution">
    <text evidence="9">The sequence shown here is derived from an EMBL/GenBank/DDBJ whole genome shotgun (WGS) entry which is preliminary data.</text>
</comment>
<dbReference type="GO" id="GO:0000049">
    <property type="term" value="F:tRNA binding"/>
    <property type="evidence" value="ECO:0007669"/>
    <property type="project" value="UniProtKB-UniRule"/>
</dbReference>
<evidence type="ECO:0000256" key="3">
    <source>
        <dbReference type="ARBA" id="ARBA00022722"/>
    </source>
</evidence>
<dbReference type="PANTHER" id="PTHR33992:SF1">
    <property type="entry name" value="RIBONUCLEASE P PROTEIN COMPONENT"/>
    <property type="match status" value="1"/>
</dbReference>
<evidence type="ECO:0000256" key="2">
    <source>
        <dbReference type="ARBA" id="ARBA00022694"/>
    </source>
</evidence>
<dbReference type="AlphaFoldDB" id="A0A1F5F6V9"/>
<keyword evidence="2 7" id="KW-0819">tRNA processing</keyword>
<dbReference type="InterPro" id="IPR020568">
    <property type="entry name" value="Ribosomal_Su5_D2-typ_SF"/>
</dbReference>
<accession>A0A1F5F6V9</accession>
<dbReference type="GO" id="GO:0042781">
    <property type="term" value="F:3'-tRNA processing endoribonuclease activity"/>
    <property type="evidence" value="ECO:0007669"/>
    <property type="project" value="TreeGrafter"/>
</dbReference>
<evidence type="ECO:0000256" key="4">
    <source>
        <dbReference type="ARBA" id="ARBA00022759"/>
    </source>
</evidence>
<comment type="subunit">
    <text evidence="7">Consists of a catalytic RNA component (M1 or rnpB) and a protein subunit.</text>
</comment>
<keyword evidence="3 7" id="KW-0540">Nuclease</keyword>
<protein>
    <recommendedName>
        <fullName evidence="7 8">Ribonuclease P protein component</fullName>
        <shortName evidence="7">RNase P protein</shortName>
        <shortName evidence="7">RNaseP protein</shortName>
        <ecNumber evidence="7 8">3.1.26.5</ecNumber>
    </recommendedName>
    <alternativeName>
        <fullName evidence="7">Protein C5</fullName>
    </alternativeName>
</protein>
<dbReference type="HAMAP" id="MF_00227">
    <property type="entry name" value="RNase_P"/>
    <property type="match status" value="1"/>
</dbReference>
<proteinExistence type="inferred from homology"/>
<keyword evidence="5 7" id="KW-0378">Hydrolase</keyword>
<evidence type="ECO:0000256" key="5">
    <source>
        <dbReference type="ARBA" id="ARBA00022801"/>
    </source>
</evidence>
<keyword evidence="4 7" id="KW-0255">Endonuclease</keyword>
<dbReference type="EC" id="3.1.26.5" evidence="7 8"/>
<dbReference type="Gene3D" id="3.30.230.10">
    <property type="match status" value="1"/>
</dbReference>